<accession>A0A939M887</accession>
<dbReference type="KEGG" id="bban:J4G43_017895"/>
<organism evidence="1">
    <name type="scientific">Bradyrhizobium barranii subsp. barranii</name>
    <dbReference type="NCBI Taxonomy" id="2823807"/>
    <lineage>
        <taxon>Bacteria</taxon>
        <taxon>Pseudomonadati</taxon>
        <taxon>Pseudomonadota</taxon>
        <taxon>Alphaproteobacteria</taxon>
        <taxon>Hyphomicrobiales</taxon>
        <taxon>Nitrobacteraceae</taxon>
        <taxon>Bradyrhizobium</taxon>
        <taxon>Bradyrhizobium barranii</taxon>
    </lineage>
</organism>
<gene>
    <name evidence="2" type="ORF">J4G43_017895</name>
    <name evidence="1" type="ORF">J4G43_19975</name>
</gene>
<evidence type="ECO:0000313" key="3">
    <source>
        <dbReference type="Proteomes" id="UP000664702"/>
    </source>
</evidence>
<evidence type="ECO:0000313" key="1">
    <source>
        <dbReference type="EMBL" id="MBO1863105.1"/>
    </source>
</evidence>
<proteinExistence type="predicted"/>
<dbReference type="RefSeq" id="WP_135215044.1">
    <property type="nucleotide sequence ID" value="NZ_CP086136.1"/>
</dbReference>
<evidence type="ECO:0000313" key="2">
    <source>
        <dbReference type="EMBL" id="UEM15915.1"/>
    </source>
</evidence>
<dbReference type="EMBL" id="JAGEMI010000001">
    <property type="protein sequence ID" value="MBO1863105.1"/>
    <property type="molecule type" value="Genomic_DNA"/>
</dbReference>
<sequence>MFAIAARTADRLHGRTARTIGAGIAATILMLTSAAIGEEVPARPQARTSFPGPSTTGVPLDWKPATTYTRTVRISKRGAVLEDVRLVNADLIIAADDVTVRRVEIQGGHILNETNGKCNNGLLLEDVSLVRAPGQTTTDADAPAVATGGYIARRVKIDGLPEGFRVGGRSRGCAAVRIEDSYVKVTSPEMCRDWHGDGIQGYDGAALTVRNVTLHMVEVGTCGGTAPFFYPHSQGNESVEIDGLLVQGGGAPFRLGTPGSVLGLRIVQGSWGYRPIDVRCSAVNGWDAQIVTIDASNQQATIVRTQPCNTDGGS</sequence>
<dbReference type="EMBL" id="CP086136">
    <property type="protein sequence ID" value="UEM15915.1"/>
    <property type="molecule type" value="Genomic_DNA"/>
</dbReference>
<reference evidence="2 3" key="2">
    <citation type="journal article" date="2022" name="Int. J. Syst. Evol. Microbiol.">
        <title>Strains of Bradyrhizobium barranii sp. nov. associated with legumes native to Canada are symbionts of soybeans and belong to different subspecies (subsp. barranii subsp. nov. and subsp. apii subsp. nov.) and symbiovars (sv. glycinearum and sv. septentrionale).</title>
        <authorList>
            <person name="Bromfield E.S.P."/>
            <person name="Cloutier S."/>
            <person name="Wasai-Hara S."/>
            <person name="Minamisawa K."/>
        </authorList>
    </citation>
    <scope>NUCLEOTIDE SEQUENCE [LARGE SCALE GENOMIC DNA]</scope>
    <source>
        <strain evidence="2 3">144S4</strain>
    </source>
</reference>
<protein>
    <submittedName>
        <fullName evidence="1">Uncharacterized protein</fullName>
    </submittedName>
</protein>
<dbReference type="Proteomes" id="UP000664702">
    <property type="component" value="Chromosome"/>
</dbReference>
<reference evidence="1" key="1">
    <citation type="submission" date="2021-03" db="EMBL/GenBank/DDBJ databases">
        <title>Whole Genome Sequence of Bradyrhizobium sp. Strain 144S4.</title>
        <authorList>
            <person name="Bromfield E.S.P."/>
            <person name="Cloutier S."/>
        </authorList>
    </citation>
    <scope>NUCLEOTIDE SEQUENCE [LARGE SCALE GENOMIC DNA]</scope>
    <source>
        <strain evidence="1">144S4</strain>
    </source>
</reference>
<dbReference type="AlphaFoldDB" id="A0A939M887"/>
<name>A0A939M887_9BRAD</name>